<dbReference type="Proteomes" id="UP001642360">
    <property type="component" value="Unassembled WGS sequence"/>
</dbReference>
<dbReference type="EMBL" id="CAUOFW020000803">
    <property type="protein sequence ID" value="CAK9137077.1"/>
    <property type="molecule type" value="Genomic_DNA"/>
</dbReference>
<protein>
    <submittedName>
        <fullName evidence="2">Uncharacterized protein</fullName>
    </submittedName>
</protein>
<feature type="region of interest" description="Disordered" evidence="1">
    <location>
        <begin position="44"/>
        <end position="79"/>
    </location>
</feature>
<comment type="caution">
    <text evidence="2">The sequence shown here is derived from an EMBL/GenBank/DDBJ whole genome shotgun (WGS) entry which is preliminary data.</text>
</comment>
<organism evidence="2 3">
    <name type="scientific">Ilex paraguariensis</name>
    <name type="common">yerba mate</name>
    <dbReference type="NCBI Taxonomy" id="185542"/>
    <lineage>
        <taxon>Eukaryota</taxon>
        <taxon>Viridiplantae</taxon>
        <taxon>Streptophyta</taxon>
        <taxon>Embryophyta</taxon>
        <taxon>Tracheophyta</taxon>
        <taxon>Spermatophyta</taxon>
        <taxon>Magnoliopsida</taxon>
        <taxon>eudicotyledons</taxon>
        <taxon>Gunneridae</taxon>
        <taxon>Pentapetalae</taxon>
        <taxon>asterids</taxon>
        <taxon>campanulids</taxon>
        <taxon>Aquifoliales</taxon>
        <taxon>Aquifoliaceae</taxon>
        <taxon>Ilex</taxon>
    </lineage>
</organism>
<reference evidence="2 3" key="1">
    <citation type="submission" date="2024-02" db="EMBL/GenBank/DDBJ databases">
        <authorList>
            <person name="Vignale AGUSTIN F."/>
            <person name="Sosa J E."/>
            <person name="Modenutti C."/>
        </authorList>
    </citation>
    <scope>NUCLEOTIDE SEQUENCE [LARGE SCALE GENOMIC DNA]</scope>
</reference>
<keyword evidence="3" id="KW-1185">Reference proteome</keyword>
<sequence>MKKQGSPQVVLTDAGRGQVSVQVVLSGDAKCESVNTGRVRLGGRGWVPRGGAKSKASKRASGHWVPEVWASTQEQVPDP</sequence>
<accession>A0ABC8QXC3</accession>
<gene>
    <name evidence="2" type="ORF">ILEXP_LOCUS4100</name>
</gene>
<feature type="compositionally biased region" description="Polar residues" evidence="1">
    <location>
        <begin position="70"/>
        <end position="79"/>
    </location>
</feature>
<evidence type="ECO:0000313" key="3">
    <source>
        <dbReference type="Proteomes" id="UP001642360"/>
    </source>
</evidence>
<name>A0ABC8QXC3_9AQUA</name>
<evidence type="ECO:0000313" key="2">
    <source>
        <dbReference type="EMBL" id="CAK9137077.1"/>
    </source>
</evidence>
<dbReference type="AlphaFoldDB" id="A0ABC8QXC3"/>
<evidence type="ECO:0000256" key="1">
    <source>
        <dbReference type="SAM" id="MobiDB-lite"/>
    </source>
</evidence>
<proteinExistence type="predicted"/>